<evidence type="ECO:0000256" key="1">
    <source>
        <dbReference type="PIRSR" id="PIRSR017388-1"/>
    </source>
</evidence>
<dbReference type="InterPro" id="IPR022742">
    <property type="entry name" value="Hydrolase_4"/>
</dbReference>
<feature type="binding site" evidence="2">
    <location>
        <position position="104"/>
    </location>
    <ligand>
        <name>substrate</name>
    </ligand>
</feature>
<reference evidence="4 5" key="1">
    <citation type="submission" date="2015-09" db="EMBL/GenBank/DDBJ databases">
        <title>Draft genome sequence of Hydrogenibacillus schlegelii DSM 2000.</title>
        <authorList>
            <person name="Hemp J."/>
        </authorList>
    </citation>
    <scope>NUCLEOTIDE SEQUENCE [LARGE SCALE GENOMIC DNA]</scope>
    <source>
        <strain evidence="4 5">MA 48</strain>
    </source>
</reference>
<dbReference type="Pfam" id="PF12146">
    <property type="entry name" value="Hydrolase_4"/>
    <property type="match status" value="1"/>
</dbReference>
<evidence type="ECO:0000256" key="2">
    <source>
        <dbReference type="PIRSR" id="PIRSR017388-2"/>
    </source>
</evidence>
<accession>A0A179IP40</accession>
<protein>
    <recommendedName>
        <fullName evidence="3">Serine aminopeptidase S33 domain-containing protein</fullName>
    </recommendedName>
</protein>
<dbReference type="GO" id="GO:0052689">
    <property type="term" value="F:carboxylic ester hydrolase activity"/>
    <property type="evidence" value="ECO:0007669"/>
    <property type="project" value="InterPro"/>
</dbReference>
<evidence type="ECO:0000313" key="5">
    <source>
        <dbReference type="Proteomes" id="UP000243024"/>
    </source>
</evidence>
<evidence type="ECO:0000313" key="4">
    <source>
        <dbReference type="EMBL" id="OAR03539.1"/>
    </source>
</evidence>
<dbReference type="AlphaFoldDB" id="A0A179IP40"/>
<dbReference type="EMBL" id="JXBB01000055">
    <property type="protein sequence ID" value="OAR03539.1"/>
    <property type="molecule type" value="Genomic_DNA"/>
</dbReference>
<feature type="domain" description="Serine aminopeptidase S33" evidence="3">
    <location>
        <begin position="28"/>
        <end position="241"/>
    </location>
</feature>
<gene>
    <name evidence="4" type="ORF">SA87_02565</name>
</gene>
<dbReference type="InterPro" id="IPR051044">
    <property type="entry name" value="MAG_DAG_Lipase"/>
</dbReference>
<organism evidence="4 5">
    <name type="scientific">Hydrogenibacillus schlegelii</name>
    <name type="common">Bacillus schlegelii</name>
    <dbReference type="NCBI Taxonomy" id="1484"/>
    <lineage>
        <taxon>Bacteria</taxon>
        <taxon>Bacillati</taxon>
        <taxon>Bacillota</taxon>
        <taxon>Bacilli</taxon>
        <taxon>Bacillales</taxon>
        <taxon>Bacillales Family X. Incertae Sedis</taxon>
        <taxon>Hydrogenibacillus</taxon>
    </lineage>
</organism>
<keyword evidence="5" id="KW-1185">Reference proteome</keyword>
<feature type="active site" description="Charge relay system" evidence="1">
    <location>
        <position position="202"/>
    </location>
</feature>
<dbReference type="InterPro" id="IPR012354">
    <property type="entry name" value="Esterase_lipase"/>
</dbReference>
<sequence length="271" mass="29882">MDIKEGSGVNAVARSPSPFFWTGGPIGLLILHGFAGTPSEMRPMGAFFHRLGYTVHAPLLPGHGETPEALRRTRWTDWVDGARAATLRLAEAAPGGVVVAGLSMGGAIALLLARELAPRAAVVLAAPLRFRDRRAYLAPLVHRFSPYRPREGKKPPHIEAHLVPYDRIPLRSVAELWRLLRVVRRELPDVRVPLFIAQGLRDETIFPHDAERIYRRAGTPPAKKALVWYPEASHLIVLEREKEALFRDIARFLHTHVPGAPAPPESGGAPV</sequence>
<dbReference type="STRING" id="1484.SA87_02565"/>
<dbReference type="PIRSF" id="PIRSF017388">
    <property type="entry name" value="Esterase_lipase"/>
    <property type="match status" value="1"/>
</dbReference>
<dbReference type="RefSeq" id="WP_082910541.1">
    <property type="nucleotide sequence ID" value="NZ_JXBB01000055.1"/>
</dbReference>
<name>A0A179IP40_HYDSH</name>
<comment type="caution">
    <text evidence="4">The sequence shown here is derived from an EMBL/GenBank/DDBJ whole genome shotgun (WGS) entry which is preliminary data.</text>
</comment>
<proteinExistence type="predicted"/>
<dbReference type="Proteomes" id="UP000243024">
    <property type="component" value="Unassembled WGS sequence"/>
</dbReference>
<evidence type="ECO:0000259" key="3">
    <source>
        <dbReference type="Pfam" id="PF12146"/>
    </source>
</evidence>
<dbReference type="InterPro" id="IPR029058">
    <property type="entry name" value="AB_hydrolase_fold"/>
</dbReference>
<feature type="active site" description="Nucleophile" evidence="1">
    <location>
        <position position="103"/>
    </location>
</feature>
<dbReference type="PANTHER" id="PTHR11614">
    <property type="entry name" value="PHOSPHOLIPASE-RELATED"/>
    <property type="match status" value="1"/>
</dbReference>
<feature type="active site" description="Charge relay system" evidence="1">
    <location>
        <position position="234"/>
    </location>
</feature>
<dbReference type="Gene3D" id="3.40.50.1820">
    <property type="entry name" value="alpha/beta hydrolase"/>
    <property type="match status" value="1"/>
</dbReference>
<feature type="binding site" evidence="2">
    <location>
        <position position="34"/>
    </location>
    <ligand>
        <name>substrate</name>
    </ligand>
</feature>
<dbReference type="SUPFAM" id="SSF53474">
    <property type="entry name" value="alpha/beta-Hydrolases"/>
    <property type="match status" value="1"/>
</dbReference>